<dbReference type="GO" id="GO:0043041">
    <property type="term" value="P:amino acid activation for nonribosomal peptide biosynthetic process"/>
    <property type="evidence" value="ECO:0007669"/>
    <property type="project" value="TreeGrafter"/>
</dbReference>
<keyword evidence="3" id="KW-0436">Ligase</keyword>
<dbReference type="Gene3D" id="3.30.559.30">
    <property type="entry name" value="Nonribosomal peptide synthetase, condensation domain"/>
    <property type="match status" value="2"/>
</dbReference>
<dbReference type="SMART" id="SM00823">
    <property type="entry name" value="PKS_PP"/>
    <property type="match status" value="2"/>
</dbReference>
<dbReference type="InterPro" id="IPR045851">
    <property type="entry name" value="AMP-bd_C_sf"/>
</dbReference>
<dbReference type="InterPro" id="IPR009081">
    <property type="entry name" value="PP-bd_ACP"/>
</dbReference>
<feature type="compositionally biased region" description="Polar residues" evidence="4">
    <location>
        <begin position="1103"/>
        <end position="1120"/>
    </location>
</feature>
<dbReference type="SUPFAM" id="SSF52777">
    <property type="entry name" value="CoA-dependent acyltransferases"/>
    <property type="match status" value="4"/>
</dbReference>
<dbReference type="CDD" id="cd19531">
    <property type="entry name" value="LCL_NRPS-like"/>
    <property type="match status" value="2"/>
</dbReference>
<dbReference type="InterPro" id="IPR020845">
    <property type="entry name" value="AMP-binding_CS"/>
</dbReference>
<name>Q50858_MYXXA</name>
<dbReference type="NCBIfam" id="TIGR01733">
    <property type="entry name" value="AA-adenyl-dom"/>
    <property type="match status" value="2"/>
</dbReference>
<dbReference type="GO" id="GO:0072330">
    <property type="term" value="P:monocarboxylic acid biosynthetic process"/>
    <property type="evidence" value="ECO:0007669"/>
    <property type="project" value="UniProtKB-ARBA"/>
</dbReference>
<gene>
    <name evidence="6" type="primary">safA</name>
</gene>
<dbReference type="FunFam" id="1.10.1200.10:FF:000016">
    <property type="entry name" value="Non-ribosomal peptide synthase"/>
    <property type="match status" value="1"/>
</dbReference>
<reference evidence="6" key="2">
    <citation type="journal article" date="1996" name="Microbiology">
        <title>Two multifunctional peptide synthetases and an O-methyltransferase are involved in the biosynthesis of the DNA-binding antibiotic and antitumor agent saframycin Mx1 from Myxococcus xanthus.</title>
        <authorList>
            <person name="Pospiech A."/>
            <person name="Bietenhader J."/>
            <person name="Schupp T."/>
        </authorList>
    </citation>
    <scope>NUCLEOTIDE SEQUENCE</scope>
    <source>
        <strain evidence="6">DM504-15</strain>
    </source>
</reference>
<feature type="region of interest" description="Disordered" evidence="4">
    <location>
        <begin position="1"/>
        <end position="21"/>
    </location>
</feature>
<dbReference type="CDD" id="cd05930">
    <property type="entry name" value="A_NRPS"/>
    <property type="match status" value="1"/>
</dbReference>
<dbReference type="GO" id="GO:0016874">
    <property type="term" value="F:ligase activity"/>
    <property type="evidence" value="ECO:0007669"/>
    <property type="project" value="UniProtKB-KW"/>
</dbReference>
<feature type="compositionally biased region" description="Low complexity" evidence="4">
    <location>
        <begin position="12"/>
        <end position="21"/>
    </location>
</feature>
<dbReference type="InterPro" id="IPR036291">
    <property type="entry name" value="NAD(P)-bd_dom_sf"/>
</dbReference>
<dbReference type="Gene3D" id="3.30.300.30">
    <property type="match status" value="2"/>
</dbReference>
<dbReference type="SUPFAM" id="SSF56801">
    <property type="entry name" value="Acetyl-CoA synthetase-like"/>
    <property type="match status" value="2"/>
</dbReference>
<dbReference type="Gene3D" id="3.40.50.980">
    <property type="match status" value="4"/>
</dbReference>
<dbReference type="CDD" id="cd05235">
    <property type="entry name" value="SDR_e1"/>
    <property type="match status" value="1"/>
</dbReference>
<dbReference type="InterPro" id="IPR010071">
    <property type="entry name" value="AA_adenyl_dom"/>
</dbReference>
<dbReference type="InterPro" id="IPR010080">
    <property type="entry name" value="Thioester_reductase-like_dom"/>
</dbReference>
<dbReference type="PIR" id="T18552">
    <property type="entry name" value="T18552"/>
</dbReference>
<dbReference type="GO" id="GO:0044550">
    <property type="term" value="P:secondary metabolite biosynthetic process"/>
    <property type="evidence" value="ECO:0007669"/>
    <property type="project" value="TreeGrafter"/>
</dbReference>
<dbReference type="InterPro" id="IPR013120">
    <property type="entry name" value="FAR_NAD-bd"/>
</dbReference>
<dbReference type="Gene3D" id="1.10.1200.10">
    <property type="entry name" value="ACP-like"/>
    <property type="match status" value="1"/>
</dbReference>
<dbReference type="FunFam" id="2.30.38.10:FF:000001">
    <property type="entry name" value="Non-ribosomal peptide synthetase PvdI"/>
    <property type="match status" value="2"/>
</dbReference>
<sequence length="2605" mass="285748">MLAPDADPHSPSSLGDAGQSASSSSLNGSYVFPASTSQERLWFLREFDARWGAAYHLPVAFRIDGPVDRLALQRAVNLVVTRHEGLRTRLAHLDGQLVQVINPHARVTASVVDLGHVPEAERWEEVQRLLATESQRLFRFTEDSLLRLTLLRLSGTQHVLLATLHHIIADGTSVELFLRELVASYGALLQHTAPHLAELAVQYADYVAWQRQWLDTEEYTKQREYWGRKLAGAPLVLELPTDRPRPVVQTFRGANKEFRLSREFAASVRRYAHEGGSTSYMVLLAAFAVLLRHYTGQEELLLGTPVANRQRPELEPVIGFLANTLVVRADLTGDPRVEELLRRIRETTLEAVAHEQFPFDKIVEALQPERTLSRNPLFQVMFGFQEAPQARLTLGGHPLTRLPVETGTSRFDLWLFLTEDSDGIQGLVEYSTDLFEADTIDRLTRHYQAVVEGLLRGGHQRVSQLSLLTEKERAELAASAFRAEPEPTALLPQAVEAQAARTPDRVALVFGSEQLTYAELNARANRLARLLKTRGVGAERRCAVCMECSPDLVVSLLAVLKAGGAYVPVDPRYPLERVRYMLEDARAQVLLTRRELAHHGEGIPHVVSLPEAGLVGEGDANLEPVADAAQLAYVLYTSGSSGRPKGVMVSHGALANFLTTMAREPGLRAEDVLAAVTTFSFDIAALELYLPLVQGARVVMATREQAADGRALSGVLARHGVTVMQATPATWRMLADAGGAPGTGFTVLCGGEALPQDLADALTANGARVWNLYGPTETTVWSCRKRLGAGDRVSLGGALGNTSVHVLDPDLRPVPVGLAGELFIGGSGVARGYWGRPSITAERFVPDPFSARPGARLYRTGDLVRRRVDGELEFIGRADHQVKLRGYRIELAEIELTLRRHEAVRDVVALVWGSSEAERRLIAYVVPVAAQGRGRQPWPTGCASTPGPCLPEYMVPSANVLLDALPLTPNGKVDRRSLPDPRSVMARGGAMHVAPRTETEGRIATIWMQLLGCDQVGVKDDFFELGGNSLLAGRLVEELDRTFGVRVPMRDLFLDATIANLAAVIDGRRRKASVVEAPHVDELVSGLTDDEVEALLNEPQLGHVNTQQREGGEQVSSSESDNGRRAAEEKRATLARLLRDGRLQGHANLSPDQRRLWMLLQLDGTLPAQVLAAYALRGALDLAVLQQAIAEVASRNEVLRSTFKDMGGTPLRVARPVMELALAVTEAAGTGLDDALQRLARQELGERLEPATGPLLRLHLVRLGAEEHLLLVKAHELISDEPSLEALIREVLATYGALLRGEQSAASSVSAYAEYAAREQAWLSGPVCGQQLEHWRRKLTDLPLLRLFTDRPRPVIKTHRCDSVSTLLPLELSRRMEALASRNGGLRAAVLAGFQVLLSRYTGQSDVTVGVRADLRSEAERGRLLGPASTALVLRTDLRGEPSFMETLLRVDVAREEAERFASVPFGTLVDTLQPARDLSRTPFFQVMYLFRDAREELAVGAGLRALAQALPFGTTPVDITLAATATEQGLHLRVDFNSDLYDASTARRLLGHLRTLLSAAVDAPGKSIARLPLLAEEEWRQVFGDWNQAEHALPSRCLHELVEEQAARTPHAVAVTCEGHQLTYAELDAHANQLAHHLRQLGLAPEGRVAICLERSVEMVTAMLAVLKAGGAYVPLDPEYPTERLAQLFADCEAHVVLTQQSLADRVKMVAARRVFVDTDWPVIAACPRQAPPPVVTPDHLAYLIYTSGSTGTPKAVMLSHRGIVNNLAWRQRTWPLSAEDRVLQNHSFSFDPSVWATFWPLLVGARAVLTPSGQHYDSKALVGLLREQGITVYGAVPSLNAVLMEEPEIGRCTHLRYVLSGAEALTGGLQRGIFSRVSAAVANLYGPTETTIDATAWNCPRVDAPEDAPIGRPIANLRMYVLDEHLQPVPVGVPGELFVGGVGLARGYHARPGLTSQRFLPDPFSSDAGARLYRTGDLGRYRADGAIMFLGRVDEQVKVSGYRVELGEVETALGRHPDVREAIVVAREGLQGIKRLVAYVTPAKGGTPEARSLTAFLEKILPAYMIPPVFVIVNELPKMPSGKVNRNALPAPQMDRPDTAGAYVAPRTPLEDEIASAFAGVLGMDRVGVEDDFFEVGGTSLLLARLASRLLNRFQIAIPVHQFFKIPTVAGVANVVETYQREGLDAVLMNQHATRLDADASLAPDISPEGLPLANYLAPSSVLLTGATGYLGAFLLEQLLKRTRATVYCLVRAADPAQAMDRVRATMHQYLVWDEAYAERIRPLVGDLGKPRLGLSREEWERLGLELDSIYHNGALVNFVYPYSALRGPNVHGTQEVLRLGCQHRLKAVHYVSTIDVLLATHMPRPFMEDDAPLRNPIEVPGGYTGSKWVAEKVVNIARARGIPVCIYRPGLILSHEETGATQTNDYLLVAFRGYVPMGIIPDYPRIFDTIPVDYAAKAIVHISTQREALGRFFHLFNPAPVSLRRFCDWIRSYGYAFDIVPFDEARRQALDVDTSHPLYPLVPLIRDAEAEPQESLDPAFIDQLRPDLECRSAVEVLAGSDIRCPPMTEELAHRCLQYLVDIGFLQRPEVLRAARQQKASGA</sequence>
<dbReference type="SUPFAM" id="SSF51735">
    <property type="entry name" value="NAD(P)-binding Rossmann-fold domains"/>
    <property type="match status" value="1"/>
</dbReference>
<dbReference type="PROSITE" id="PS50075">
    <property type="entry name" value="CARRIER"/>
    <property type="match status" value="2"/>
</dbReference>
<evidence type="ECO:0000256" key="2">
    <source>
        <dbReference type="ARBA" id="ARBA00022553"/>
    </source>
</evidence>
<dbReference type="NCBIfam" id="TIGR01746">
    <property type="entry name" value="Thioester-redct"/>
    <property type="match status" value="1"/>
</dbReference>
<reference evidence="6" key="1">
    <citation type="journal article" date="1995" name="Microbiology">
        <title>A new Myxococcus xanthus gene cluster for the biosynthesis of the antibiotic saframycin Mx1 encoding a peptide synthetase.</title>
        <authorList>
            <person name="Pospiech A."/>
            <person name="Cluzel B."/>
            <person name="Bietenhader J."/>
            <person name="Schupp T."/>
        </authorList>
    </citation>
    <scope>NUCLEOTIDE SEQUENCE</scope>
    <source>
        <strain evidence="6">DM504-15</strain>
    </source>
</reference>
<feature type="domain" description="Carrier" evidence="5">
    <location>
        <begin position="2107"/>
        <end position="2182"/>
    </location>
</feature>
<dbReference type="FunFam" id="3.40.50.980:FF:000001">
    <property type="entry name" value="Non-ribosomal peptide synthetase"/>
    <property type="match status" value="2"/>
</dbReference>
<dbReference type="Pfam" id="PF13193">
    <property type="entry name" value="AMP-binding_C"/>
    <property type="match status" value="1"/>
</dbReference>
<organism evidence="6">
    <name type="scientific">Myxococcus xanthus</name>
    <dbReference type="NCBI Taxonomy" id="34"/>
    <lineage>
        <taxon>Bacteria</taxon>
        <taxon>Pseudomonadati</taxon>
        <taxon>Myxococcota</taxon>
        <taxon>Myxococcia</taxon>
        <taxon>Myxococcales</taxon>
        <taxon>Cystobacterineae</taxon>
        <taxon>Myxococcaceae</taxon>
        <taxon>Myxococcus</taxon>
    </lineage>
</organism>
<dbReference type="Gene3D" id="2.30.38.10">
    <property type="entry name" value="Luciferase, Domain 3"/>
    <property type="match status" value="2"/>
</dbReference>
<dbReference type="InterPro" id="IPR025110">
    <property type="entry name" value="AMP-bd_C"/>
</dbReference>
<feature type="domain" description="Carrier" evidence="5">
    <location>
        <begin position="994"/>
        <end position="1069"/>
    </location>
</feature>
<dbReference type="CDD" id="cd12116">
    <property type="entry name" value="A_NRPS_Ta1_like"/>
    <property type="match status" value="1"/>
</dbReference>
<dbReference type="InterPro" id="IPR001242">
    <property type="entry name" value="Condensation_dom"/>
</dbReference>
<evidence type="ECO:0000256" key="4">
    <source>
        <dbReference type="SAM" id="MobiDB-lite"/>
    </source>
</evidence>
<dbReference type="InterPro" id="IPR020806">
    <property type="entry name" value="PKS_PP-bd"/>
</dbReference>
<evidence type="ECO:0000313" key="6">
    <source>
        <dbReference type="EMBL" id="AAC44129.1"/>
    </source>
</evidence>
<dbReference type="PANTHER" id="PTHR45527:SF1">
    <property type="entry name" value="FATTY ACID SYNTHASE"/>
    <property type="match status" value="1"/>
</dbReference>
<dbReference type="Gene3D" id="3.40.50.720">
    <property type="entry name" value="NAD(P)-binding Rossmann-like Domain"/>
    <property type="match status" value="1"/>
</dbReference>
<dbReference type="InterPro" id="IPR023213">
    <property type="entry name" value="CAT-like_dom_sf"/>
</dbReference>
<evidence type="ECO:0000259" key="5">
    <source>
        <dbReference type="PROSITE" id="PS50075"/>
    </source>
</evidence>
<dbReference type="NCBIfam" id="NF003417">
    <property type="entry name" value="PRK04813.1"/>
    <property type="match status" value="2"/>
</dbReference>
<dbReference type="InterPro" id="IPR000873">
    <property type="entry name" value="AMP-dep_synth/lig_dom"/>
</dbReference>
<dbReference type="Pfam" id="PF07993">
    <property type="entry name" value="NAD_binding_4"/>
    <property type="match status" value="1"/>
</dbReference>
<keyword evidence="2" id="KW-0597">Phosphoprotein</keyword>
<keyword evidence="1" id="KW-0596">Phosphopantetheine</keyword>
<dbReference type="Gene3D" id="3.30.559.10">
    <property type="entry name" value="Chloramphenicol acetyltransferase-like domain"/>
    <property type="match status" value="2"/>
</dbReference>
<dbReference type="Pfam" id="PF00668">
    <property type="entry name" value="Condensation"/>
    <property type="match status" value="2"/>
</dbReference>
<dbReference type="InterPro" id="IPR029058">
    <property type="entry name" value="AB_hydrolase_fold"/>
</dbReference>
<dbReference type="Pfam" id="PF00550">
    <property type="entry name" value="PP-binding"/>
    <property type="match status" value="2"/>
</dbReference>
<accession>Q50858</accession>
<dbReference type="GO" id="GO:0031177">
    <property type="term" value="F:phosphopantetheine binding"/>
    <property type="evidence" value="ECO:0007669"/>
    <property type="project" value="InterPro"/>
</dbReference>
<protein>
    <submittedName>
        <fullName evidence="6">Saframycin Mx1 synthetase A</fullName>
    </submittedName>
</protein>
<evidence type="ECO:0000256" key="1">
    <source>
        <dbReference type="ARBA" id="ARBA00022450"/>
    </source>
</evidence>
<dbReference type="PROSITE" id="PS00455">
    <property type="entry name" value="AMP_BINDING"/>
    <property type="match status" value="2"/>
</dbReference>
<dbReference type="PANTHER" id="PTHR45527">
    <property type="entry name" value="NONRIBOSOMAL PEPTIDE SYNTHETASE"/>
    <property type="match status" value="1"/>
</dbReference>
<dbReference type="FunFam" id="3.40.50.12780:FF:000012">
    <property type="entry name" value="Non-ribosomal peptide synthetase"/>
    <property type="match status" value="2"/>
</dbReference>
<dbReference type="Pfam" id="PF00501">
    <property type="entry name" value="AMP-binding"/>
    <property type="match status" value="2"/>
</dbReference>
<proteinExistence type="predicted"/>
<dbReference type="Gene3D" id="3.40.50.1820">
    <property type="entry name" value="alpha/beta hydrolase"/>
    <property type="match status" value="1"/>
</dbReference>
<dbReference type="GO" id="GO:0005829">
    <property type="term" value="C:cytosol"/>
    <property type="evidence" value="ECO:0007669"/>
    <property type="project" value="TreeGrafter"/>
</dbReference>
<dbReference type="InterPro" id="IPR036736">
    <property type="entry name" value="ACP-like_sf"/>
</dbReference>
<dbReference type="SUPFAM" id="SSF47336">
    <property type="entry name" value="ACP-like"/>
    <property type="match status" value="2"/>
</dbReference>
<feature type="region of interest" description="Disordered" evidence="4">
    <location>
        <begin position="1099"/>
        <end position="1129"/>
    </location>
</feature>
<evidence type="ECO:0000256" key="3">
    <source>
        <dbReference type="ARBA" id="ARBA00022598"/>
    </source>
</evidence>
<dbReference type="EMBL" id="U24657">
    <property type="protein sequence ID" value="AAC44129.1"/>
    <property type="molecule type" value="Genomic_DNA"/>
</dbReference>